<feature type="region of interest" description="Disordered" evidence="1">
    <location>
        <begin position="328"/>
        <end position="370"/>
    </location>
</feature>
<proteinExistence type="predicted"/>
<dbReference type="Proteomes" id="UP000201613">
    <property type="component" value="Unassembled WGS sequence"/>
</dbReference>
<feature type="domain" description="T6SS Phospholipase effector Tle1-like catalytic" evidence="2">
    <location>
        <begin position="30"/>
        <end position="280"/>
    </location>
</feature>
<dbReference type="PANTHER" id="PTHR33840:SF1">
    <property type="entry name" value="TLE1 PHOSPHOLIPASE DOMAIN-CONTAINING PROTEIN"/>
    <property type="match status" value="1"/>
</dbReference>
<dbReference type="EMBL" id="FXZK01000006">
    <property type="protein sequence ID" value="SMY08972.1"/>
    <property type="molecule type" value="Genomic_DNA"/>
</dbReference>
<accession>A0A238LHB6</accession>
<protein>
    <recommendedName>
        <fullName evidence="2">T6SS Phospholipase effector Tle1-like catalytic domain-containing protein</fullName>
    </recommendedName>
</protein>
<evidence type="ECO:0000313" key="3">
    <source>
        <dbReference type="EMBL" id="SMY08972.1"/>
    </source>
</evidence>
<dbReference type="Pfam" id="PF09994">
    <property type="entry name" value="T6SS_Tle1-like_cat"/>
    <property type="match status" value="1"/>
</dbReference>
<evidence type="ECO:0000259" key="2">
    <source>
        <dbReference type="Pfam" id="PF09994"/>
    </source>
</evidence>
<dbReference type="RefSeq" id="WP_093993233.1">
    <property type="nucleotide sequence ID" value="NZ_FXZK01000006.1"/>
</dbReference>
<evidence type="ECO:0000256" key="1">
    <source>
        <dbReference type="SAM" id="MobiDB-lite"/>
    </source>
</evidence>
<dbReference type="SUPFAM" id="SSF53474">
    <property type="entry name" value="alpha/beta-Hydrolases"/>
    <property type="match status" value="1"/>
</dbReference>
<reference evidence="4" key="1">
    <citation type="submission" date="2017-05" db="EMBL/GenBank/DDBJ databases">
        <authorList>
            <person name="Rodrigo-Torres L."/>
            <person name="Arahal R. D."/>
            <person name="Lucena T."/>
        </authorList>
    </citation>
    <scope>NUCLEOTIDE SEQUENCE [LARGE SCALE GENOMIC DNA]</scope>
    <source>
        <strain evidence="4">CECT 8899</strain>
    </source>
</reference>
<organism evidence="3 4">
    <name type="scientific">Flavimaricola marinus</name>
    <dbReference type="NCBI Taxonomy" id="1819565"/>
    <lineage>
        <taxon>Bacteria</taxon>
        <taxon>Pseudomonadati</taxon>
        <taxon>Pseudomonadota</taxon>
        <taxon>Alphaproteobacteria</taxon>
        <taxon>Rhodobacterales</taxon>
        <taxon>Paracoccaceae</taxon>
        <taxon>Flavimaricola</taxon>
    </lineage>
</organism>
<dbReference type="InterPro" id="IPR018712">
    <property type="entry name" value="Tle1-like_cat"/>
</dbReference>
<feature type="compositionally biased region" description="Basic residues" evidence="1">
    <location>
        <begin position="336"/>
        <end position="348"/>
    </location>
</feature>
<gene>
    <name evidence="3" type="ORF">LOM8899_03132</name>
</gene>
<dbReference type="AlphaFoldDB" id="A0A238LHB6"/>
<dbReference type="PANTHER" id="PTHR33840">
    <property type="match status" value="1"/>
</dbReference>
<dbReference type="OrthoDB" id="4378831at2"/>
<sequence length="370" mass="42056">MPLRDWIFGLFNSRPRRKDSRGRRRGPTTHVIILDGTMSSLARGLETNAGKTFKLLRDGGLREDLTVYYEAGIQWRDWGSTVDVMTGRGINRQIERAYGVLASRWRPGDRIVLIGYSRGAYAVRSLAGVIGNVGLVRSREATVRNIRQAYRHYRDGAQSEAAEEFNRLFCHPDVEIEAVAVWDTVKALGLRLPILWRWAQARHDFHDHSLGPHVHNGFHALALDETREAYAPVLWTTDPSWPGRMEQVWFNGTHGDVGGQIDGVVEARPLANIPLVWLLDRLELCGLPLPDGWRERFPQDPSAPSIGTWRRWGKLFLSRRRRIYGRDPSERLHPTVTRRVRGWPKPKTPKPADPSGAAGPDIFAEMSESR</sequence>
<evidence type="ECO:0000313" key="4">
    <source>
        <dbReference type="Proteomes" id="UP000201613"/>
    </source>
</evidence>
<keyword evidence="4" id="KW-1185">Reference proteome</keyword>
<dbReference type="InterPro" id="IPR029058">
    <property type="entry name" value="AB_hydrolase_fold"/>
</dbReference>
<name>A0A238LHB6_9RHOB</name>